<reference evidence="2" key="1">
    <citation type="submission" date="2018-05" db="EMBL/GenBank/DDBJ databases">
        <title>Draft genome of Mucuna pruriens seed.</title>
        <authorList>
            <person name="Nnadi N.E."/>
            <person name="Vos R."/>
            <person name="Hasami M.H."/>
            <person name="Devisetty U.K."/>
            <person name="Aguiy J.C."/>
        </authorList>
    </citation>
    <scope>NUCLEOTIDE SEQUENCE [LARGE SCALE GENOMIC DNA]</scope>
    <source>
        <strain evidence="2">JCA_2017</strain>
    </source>
</reference>
<dbReference type="EMBL" id="QJKJ01006081">
    <property type="protein sequence ID" value="RDX87974.1"/>
    <property type="molecule type" value="Genomic_DNA"/>
</dbReference>
<accession>A0A371GBP5</accession>
<feature type="domain" description="PB1" evidence="1">
    <location>
        <begin position="24"/>
        <end position="113"/>
    </location>
</feature>
<dbReference type="InterPro" id="IPR053198">
    <property type="entry name" value="Gynoecium_Dev_Regulator"/>
</dbReference>
<dbReference type="PANTHER" id="PTHR31066">
    <property type="entry name" value="OS05G0427100 PROTEIN-RELATED"/>
    <property type="match status" value="1"/>
</dbReference>
<keyword evidence="3" id="KW-1185">Reference proteome</keyword>
<dbReference type="SUPFAM" id="SSF54277">
    <property type="entry name" value="CAD &amp; PB1 domains"/>
    <property type="match status" value="1"/>
</dbReference>
<dbReference type="SMART" id="SM00666">
    <property type="entry name" value="PB1"/>
    <property type="match status" value="1"/>
</dbReference>
<evidence type="ECO:0000259" key="1">
    <source>
        <dbReference type="SMART" id="SM00666"/>
    </source>
</evidence>
<feature type="non-terminal residue" evidence="2">
    <location>
        <position position="1"/>
    </location>
</feature>
<sequence>MEKVATVKKVRLMCSYGGHILPHPRNKSFFYAGGDTRIVSIQRRKLRTLSSLVSHLSSVLSLKYPFSLKYQLPHLQLDSLISLATDEDLHILIHDHHLSTSPSSRIRLFVFPSPLNTCSIFQSPVSILLYTTSSSSSSSQSIPMGCWLCLFCFSDNTVSNIMSHQQNICYQDPVVHASDARFNAESVEVESKISYISSGVVANSTANVDMGYSSFPQFNQVEKPKFQFVQPTTHFLPLHTAPNSITSGQQIHHHQPRPLQHLVYHPNQLCPVYLVPVGNMPPNTLPTTATTQVSMNLNASSVNSHVSQNSTSHSQNYSTDNETTSFVHVPYDRNQEREMDIYPMHHQPQSHNISIASEESPKCGNELDKDIARVQIYKSQPPPPALPSKYQTMTKATTNLLSTALAQLHVDSLELQTETSQPHM</sequence>
<proteinExistence type="predicted"/>
<dbReference type="OrthoDB" id="1720031at2759"/>
<dbReference type="Proteomes" id="UP000257109">
    <property type="component" value="Unassembled WGS sequence"/>
</dbReference>
<dbReference type="STRING" id="157652.A0A371GBP5"/>
<name>A0A371GBP5_MUCPR</name>
<dbReference type="InterPro" id="IPR000270">
    <property type="entry name" value="PB1_dom"/>
</dbReference>
<dbReference type="Pfam" id="PF00564">
    <property type="entry name" value="PB1"/>
    <property type="match status" value="1"/>
</dbReference>
<organism evidence="2 3">
    <name type="scientific">Mucuna pruriens</name>
    <name type="common">Velvet bean</name>
    <name type="synonym">Dolichos pruriens</name>
    <dbReference type="NCBI Taxonomy" id="157652"/>
    <lineage>
        <taxon>Eukaryota</taxon>
        <taxon>Viridiplantae</taxon>
        <taxon>Streptophyta</taxon>
        <taxon>Embryophyta</taxon>
        <taxon>Tracheophyta</taxon>
        <taxon>Spermatophyta</taxon>
        <taxon>Magnoliopsida</taxon>
        <taxon>eudicotyledons</taxon>
        <taxon>Gunneridae</taxon>
        <taxon>Pentapetalae</taxon>
        <taxon>rosids</taxon>
        <taxon>fabids</taxon>
        <taxon>Fabales</taxon>
        <taxon>Fabaceae</taxon>
        <taxon>Papilionoideae</taxon>
        <taxon>50 kb inversion clade</taxon>
        <taxon>NPAAA clade</taxon>
        <taxon>indigoferoid/millettioid clade</taxon>
        <taxon>Phaseoleae</taxon>
        <taxon>Mucuna</taxon>
    </lineage>
</organism>
<evidence type="ECO:0000313" key="2">
    <source>
        <dbReference type="EMBL" id="RDX87974.1"/>
    </source>
</evidence>
<evidence type="ECO:0000313" key="3">
    <source>
        <dbReference type="Proteomes" id="UP000257109"/>
    </source>
</evidence>
<gene>
    <name evidence="2" type="ORF">CR513_30484</name>
</gene>
<comment type="caution">
    <text evidence="2">The sequence shown here is derived from an EMBL/GenBank/DDBJ whole genome shotgun (WGS) entry which is preliminary data.</text>
</comment>
<dbReference type="AlphaFoldDB" id="A0A371GBP5"/>
<protein>
    <recommendedName>
        <fullName evidence="1">PB1 domain-containing protein</fullName>
    </recommendedName>
</protein>
<dbReference type="PANTHER" id="PTHR31066:SF57">
    <property type="entry name" value="PROTEIN PAL OF QUIRKY"/>
    <property type="match status" value="1"/>
</dbReference>